<keyword evidence="2" id="KW-1185">Reference proteome</keyword>
<evidence type="ECO:0000313" key="1">
    <source>
        <dbReference type="EMBL" id="KAF8880366.1"/>
    </source>
</evidence>
<dbReference type="AlphaFoldDB" id="A0A9P5TI44"/>
<sequence>MATAWIIHPYLMEDHPTLQALVGWTSSEPIMNDDWVEGSHHTSETRILSGQLVIILLHILGTNAPKDHGFCKINLTSRRQEERTYIVISPLHDCPLAKCGATGQQLLMQEHVESGRQEKHFEMAKGLWEVRQAAAKARADQKKLESTKVADGTELGLSTKTGLDMEIVDDANFVKKCKPTHDARPGQGKQTRLNKEMDQTTDSAPALMPQHFRFVVETGLQ</sequence>
<reference evidence="1" key="1">
    <citation type="submission" date="2020-11" db="EMBL/GenBank/DDBJ databases">
        <authorList>
            <consortium name="DOE Joint Genome Institute"/>
            <person name="Ahrendt S."/>
            <person name="Riley R."/>
            <person name="Andreopoulos W."/>
            <person name="LaButti K."/>
            <person name="Pangilinan J."/>
            <person name="Ruiz-duenas F.J."/>
            <person name="Barrasa J.M."/>
            <person name="Sanchez-Garcia M."/>
            <person name="Camarero S."/>
            <person name="Miyauchi S."/>
            <person name="Serrano A."/>
            <person name="Linde D."/>
            <person name="Babiker R."/>
            <person name="Drula E."/>
            <person name="Ayuso-Fernandez I."/>
            <person name="Pacheco R."/>
            <person name="Padilla G."/>
            <person name="Ferreira P."/>
            <person name="Barriuso J."/>
            <person name="Kellner H."/>
            <person name="Castanera R."/>
            <person name="Alfaro M."/>
            <person name="Ramirez L."/>
            <person name="Pisabarro A.G."/>
            <person name="Kuo A."/>
            <person name="Tritt A."/>
            <person name="Lipzen A."/>
            <person name="He G."/>
            <person name="Yan M."/>
            <person name="Ng V."/>
            <person name="Cullen D."/>
            <person name="Martin F."/>
            <person name="Rosso M.-N."/>
            <person name="Henrissat B."/>
            <person name="Hibbett D."/>
            <person name="Martinez A.T."/>
            <person name="Grigoriev I.V."/>
        </authorList>
    </citation>
    <scope>NUCLEOTIDE SEQUENCE</scope>
    <source>
        <strain evidence="1">AH 44721</strain>
    </source>
</reference>
<dbReference type="EMBL" id="JADNYJ010000141">
    <property type="protein sequence ID" value="KAF8880366.1"/>
    <property type="molecule type" value="Genomic_DNA"/>
</dbReference>
<accession>A0A9P5TI44</accession>
<organism evidence="1 2">
    <name type="scientific">Gymnopilus junonius</name>
    <name type="common">Spectacular rustgill mushroom</name>
    <name type="synonym">Gymnopilus spectabilis subsp. junonius</name>
    <dbReference type="NCBI Taxonomy" id="109634"/>
    <lineage>
        <taxon>Eukaryota</taxon>
        <taxon>Fungi</taxon>
        <taxon>Dikarya</taxon>
        <taxon>Basidiomycota</taxon>
        <taxon>Agaricomycotina</taxon>
        <taxon>Agaricomycetes</taxon>
        <taxon>Agaricomycetidae</taxon>
        <taxon>Agaricales</taxon>
        <taxon>Agaricineae</taxon>
        <taxon>Hymenogastraceae</taxon>
        <taxon>Gymnopilus</taxon>
    </lineage>
</organism>
<name>A0A9P5TI44_GYMJU</name>
<comment type="caution">
    <text evidence="1">The sequence shown here is derived from an EMBL/GenBank/DDBJ whole genome shotgun (WGS) entry which is preliminary data.</text>
</comment>
<gene>
    <name evidence="1" type="ORF">CPB84DRAFT_1751452</name>
</gene>
<proteinExistence type="predicted"/>
<evidence type="ECO:0000313" key="2">
    <source>
        <dbReference type="Proteomes" id="UP000724874"/>
    </source>
</evidence>
<protein>
    <submittedName>
        <fullName evidence="1">Uncharacterized protein</fullName>
    </submittedName>
</protein>
<dbReference type="Proteomes" id="UP000724874">
    <property type="component" value="Unassembled WGS sequence"/>
</dbReference>